<dbReference type="PANTHER" id="PTHR11579">
    <property type="entry name" value="PROTEIN-L-ISOASPARTATE O-METHYLTRANSFERASE"/>
    <property type="match status" value="1"/>
</dbReference>
<feature type="compositionally biased region" description="Basic and acidic residues" evidence="2">
    <location>
        <begin position="371"/>
        <end position="397"/>
    </location>
</feature>
<dbReference type="GO" id="GO:0005737">
    <property type="term" value="C:cytoplasm"/>
    <property type="evidence" value="ECO:0007669"/>
    <property type="project" value="TreeGrafter"/>
</dbReference>
<evidence type="ECO:0000313" key="3">
    <source>
        <dbReference type="EMBL" id="CAF0713762.1"/>
    </source>
</evidence>
<protein>
    <submittedName>
        <fullName evidence="3">Uncharacterized protein</fullName>
    </submittedName>
</protein>
<evidence type="ECO:0000313" key="4">
    <source>
        <dbReference type="Proteomes" id="UP000663879"/>
    </source>
</evidence>
<evidence type="ECO:0000256" key="2">
    <source>
        <dbReference type="SAM" id="MobiDB-lite"/>
    </source>
</evidence>
<organism evidence="3 4">
    <name type="scientific">Brachionus calyciflorus</name>
    <dbReference type="NCBI Taxonomy" id="104777"/>
    <lineage>
        <taxon>Eukaryota</taxon>
        <taxon>Metazoa</taxon>
        <taxon>Spiralia</taxon>
        <taxon>Gnathifera</taxon>
        <taxon>Rotifera</taxon>
        <taxon>Eurotatoria</taxon>
        <taxon>Monogononta</taxon>
        <taxon>Pseudotrocha</taxon>
        <taxon>Ploima</taxon>
        <taxon>Brachionidae</taxon>
        <taxon>Brachionus</taxon>
    </lineage>
</organism>
<dbReference type="AlphaFoldDB" id="A0A813M8F5"/>
<evidence type="ECO:0000256" key="1">
    <source>
        <dbReference type="ARBA" id="ARBA00005369"/>
    </source>
</evidence>
<keyword evidence="4" id="KW-1185">Reference proteome</keyword>
<dbReference type="GO" id="GO:0004719">
    <property type="term" value="F:protein-L-isoaspartate (D-aspartate) O-methyltransferase activity"/>
    <property type="evidence" value="ECO:0007669"/>
    <property type="project" value="InterPro"/>
</dbReference>
<dbReference type="InterPro" id="IPR029063">
    <property type="entry name" value="SAM-dependent_MTases_sf"/>
</dbReference>
<comment type="similarity">
    <text evidence="1">Belongs to the methyltransferase superfamily. L-isoaspartyl/D-aspartyl protein methyltransferase family.</text>
</comment>
<dbReference type="Proteomes" id="UP000663879">
    <property type="component" value="Unassembled WGS sequence"/>
</dbReference>
<dbReference type="Pfam" id="PF01135">
    <property type="entry name" value="PCMT"/>
    <property type="match status" value="1"/>
</dbReference>
<reference evidence="3" key="1">
    <citation type="submission" date="2021-02" db="EMBL/GenBank/DDBJ databases">
        <authorList>
            <person name="Nowell W R."/>
        </authorList>
    </citation>
    <scope>NUCLEOTIDE SEQUENCE</scope>
    <source>
        <strain evidence="3">Ploen Becks lab</strain>
    </source>
</reference>
<dbReference type="OrthoDB" id="10257972at2759"/>
<dbReference type="InterPro" id="IPR000682">
    <property type="entry name" value="PCMT"/>
</dbReference>
<dbReference type="SUPFAM" id="SSF53335">
    <property type="entry name" value="S-adenosyl-L-methionine-dependent methyltransferases"/>
    <property type="match status" value="1"/>
</dbReference>
<accession>A0A813M8F5</accession>
<gene>
    <name evidence="3" type="ORF">OXX778_LOCUS1383</name>
</gene>
<name>A0A813M8F5_9BILA</name>
<sequence length="475" mass="54585">MGGSVSAGRNNDELIDNLVDGGLIKTQIVERVFRAVDRGTFYLSDHKDQAYRDLAWREGLIHISAPCIYTKVLENLELRPSQYFLNIGSGTGYFSTMVGLIIGENGVNHNIEIHEELVNYSKQKVADFIKTSTNFDDFDFCKPKFVHGNLFNLVTPTSILYDRIYVGAGAVTEHEDLIKNLLKINGICVMPLNDNLVKIKRIDQNTWEKNILMSVSYASLVTDNLDPCARVVMPELNPYSLQELCRFKIRQSMRKAIESSDKDYFKIKREKSTYNLKRERKTSETRIDESDSSSSTDSGHSEEEEEESQESRMERFERFLRPRLRSNNIDNELRLMIFGHLMDPDSTFSIHLDRQDENGNGNSPPLVLVRPSRENRENSNNDETENNHENESQRENVESGLSEGSQLSSQSSPMIEPSRISNENADVNNNDKNNHKKARTEFEDSTRKENLLRNRILKLSIPINVKNFLLYNRDI</sequence>
<dbReference type="PANTHER" id="PTHR11579:SF9">
    <property type="entry name" value="PROTEIN-L-ISOASPARTATE O-METHYLTRANSFERASE"/>
    <property type="match status" value="1"/>
</dbReference>
<feature type="compositionally biased region" description="Low complexity" evidence="2">
    <location>
        <begin position="398"/>
        <end position="412"/>
    </location>
</feature>
<feature type="region of interest" description="Disordered" evidence="2">
    <location>
        <begin position="276"/>
        <end position="314"/>
    </location>
</feature>
<dbReference type="Gene3D" id="3.40.50.150">
    <property type="entry name" value="Vaccinia Virus protein VP39"/>
    <property type="match status" value="1"/>
</dbReference>
<comment type="caution">
    <text evidence="3">The sequence shown here is derived from an EMBL/GenBank/DDBJ whole genome shotgun (WGS) entry which is preliminary data.</text>
</comment>
<proteinExistence type="inferred from homology"/>
<feature type="region of interest" description="Disordered" evidence="2">
    <location>
        <begin position="350"/>
        <end position="447"/>
    </location>
</feature>
<feature type="compositionally biased region" description="Low complexity" evidence="2">
    <location>
        <begin position="422"/>
        <end position="431"/>
    </location>
</feature>
<dbReference type="EMBL" id="CAJNOC010000086">
    <property type="protein sequence ID" value="CAF0713762.1"/>
    <property type="molecule type" value="Genomic_DNA"/>
</dbReference>